<sequence length="58" mass="6136">MGAKPRPGTGGACVWMGARRAGLTAICRAWDATRAGSPGGQEPTVTEHDRTCAYYIRV</sequence>
<evidence type="ECO:0000313" key="1">
    <source>
        <dbReference type="EMBL" id="ETS06553.1"/>
    </source>
</evidence>
<protein>
    <submittedName>
        <fullName evidence="1">Uncharacterized protein</fullName>
    </submittedName>
</protein>
<proteinExistence type="predicted"/>
<dbReference type="AlphaFoldDB" id="A0A024SKI6"/>
<accession>A0A024SKI6</accession>
<dbReference type="Proteomes" id="UP000024376">
    <property type="component" value="Unassembled WGS sequence"/>
</dbReference>
<name>A0A024SKI6_HYPJR</name>
<dbReference type="KEGG" id="trr:M419DRAFT_117118"/>
<dbReference type="HOGENOM" id="CLU_2980763_0_0_1"/>
<dbReference type="EMBL" id="KI911139">
    <property type="protein sequence ID" value="ETS06553.1"/>
    <property type="molecule type" value="Genomic_DNA"/>
</dbReference>
<organism evidence="1 2">
    <name type="scientific">Hypocrea jecorina (strain ATCC 56765 / BCRC 32924 / NRRL 11460 / Rut C-30)</name>
    <name type="common">Trichoderma reesei</name>
    <dbReference type="NCBI Taxonomy" id="1344414"/>
    <lineage>
        <taxon>Eukaryota</taxon>
        <taxon>Fungi</taxon>
        <taxon>Dikarya</taxon>
        <taxon>Ascomycota</taxon>
        <taxon>Pezizomycotina</taxon>
        <taxon>Sordariomycetes</taxon>
        <taxon>Hypocreomycetidae</taxon>
        <taxon>Hypocreales</taxon>
        <taxon>Hypocreaceae</taxon>
        <taxon>Trichoderma</taxon>
    </lineage>
</organism>
<evidence type="ECO:0000313" key="2">
    <source>
        <dbReference type="Proteomes" id="UP000024376"/>
    </source>
</evidence>
<gene>
    <name evidence="1" type="ORF">M419DRAFT_117118</name>
</gene>
<reference evidence="2" key="1">
    <citation type="journal article" date="2013" name="Ind. Biotechnol.">
        <title>Comparative genomics analysis of Trichoderma reesei strains.</title>
        <authorList>
            <person name="Koike H."/>
            <person name="Aerts A."/>
            <person name="LaButti K."/>
            <person name="Grigoriev I.V."/>
            <person name="Baker S.E."/>
        </authorList>
    </citation>
    <scope>NUCLEOTIDE SEQUENCE [LARGE SCALE GENOMIC DNA]</scope>
    <source>
        <strain evidence="2">ATCC 56765 / BCRC 32924 / NRRL 11460 / Rut C-30</strain>
    </source>
</reference>